<reference evidence="2 3" key="1">
    <citation type="journal article" date="2024" name="BMC Genomics">
        <title>Genome assembly of redclaw crayfish (Cherax quadricarinatus) provides insights into its immune adaptation and hypoxia tolerance.</title>
        <authorList>
            <person name="Liu Z."/>
            <person name="Zheng J."/>
            <person name="Li H."/>
            <person name="Fang K."/>
            <person name="Wang S."/>
            <person name="He J."/>
            <person name="Zhou D."/>
            <person name="Weng S."/>
            <person name="Chi M."/>
            <person name="Gu Z."/>
            <person name="He J."/>
            <person name="Li F."/>
            <person name="Wang M."/>
        </authorList>
    </citation>
    <scope>NUCLEOTIDE SEQUENCE [LARGE SCALE GENOMIC DNA]</scope>
    <source>
        <strain evidence="2">ZL_2023a</strain>
    </source>
</reference>
<comment type="caution">
    <text evidence="2">The sequence shown here is derived from an EMBL/GenBank/DDBJ whole genome shotgun (WGS) entry which is preliminary data.</text>
</comment>
<feature type="compositionally biased region" description="Basic residues" evidence="1">
    <location>
        <begin position="1"/>
        <end position="11"/>
    </location>
</feature>
<feature type="compositionally biased region" description="Basic and acidic residues" evidence="1">
    <location>
        <begin position="162"/>
        <end position="171"/>
    </location>
</feature>
<evidence type="ECO:0000313" key="2">
    <source>
        <dbReference type="EMBL" id="KAK8748622.1"/>
    </source>
</evidence>
<evidence type="ECO:0000256" key="1">
    <source>
        <dbReference type="SAM" id="MobiDB-lite"/>
    </source>
</evidence>
<accession>A0AAW0XW55</accession>
<feature type="region of interest" description="Disordered" evidence="1">
    <location>
        <begin position="1"/>
        <end position="92"/>
    </location>
</feature>
<keyword evidence="3" id="KW-1185">Reference proteome</keyword>
<feature type="non-terminal residue" evidence="2">
    <location>
        <position position="171"/>
    </location>
</feature>
<feature type="compositionally biased region" description="Low complexity" evidence="1">
    <location>
        <begin position="34"/>
        <end position="48"/>
    </location>
</feature>
<evidence type="ECO:0000313" key="3">
    <source>
        <dbReference type="Proteomes" id="UP001445076"/>
    </source>
</evidence>
<dbReference type="AlphaFoldDB" id="A0AAW0XW55"/>
<dbReference type="Proteomes" id="UP001445076">
    <property type="component" value="Unassembled WGS sequence"/>
</dbReference>
<feature type="region of interest" description="Disordered" evidence="1">
    <location>
        <begin position="133"/>
        <end position="171"/>
    </location>
</feature>
<feature type="compositionally biased region" description="Basic residues" evidence="1">
    <location>
        <begin position="71"/>
        <end position="87"/>
    </location>
</feature>
<gene>
    <name evidence="2" type="ORF">OTU49_015894</name>
</gene>
<organism evidence="2 3">
    <name type="scientific">Cherax quadricarinatus</name>
    <name type="common">Australian red claw crayfish</name>
    <dbReference type="NCBI Taxonomy" id="27406"/>
    <lineage>
        <taxon>Eukaryota</taxon>
        <taxon>Metazoa</taxon>
        <taxon>Ecdysozoa</taxon>
        <taxon>Arthropoda</taxon>
        <taxon>Crustacea</taxon>
        <taxon>Multicrustacea</taxon>
        <taxon>Malacostraca</taxon>
        <taxon>Eumalacostraca</taxon>
        <taxon>Eucarida</taxon>
        <taxon>Decapoda</taxon>
        <taxon>Pleocyemata</taxon>
        <taxon>Astacidea</taxon>
        <taxon>Parastacoidea</taxon>
        <taxon>Parastacidae</taxon>
        <taxon>Cherax</taxon>
    </lineage>
</organism>
<protein>
    <submittedName>
        <fullName evidence="2">Uncharacterized protein</fullName>
    </submittedName>
</protein>
<dbReference type="EMBL" id="JARKIK010000011">
    <property type="protein sequence ID" value="KAK8748622.1"/>
    <property type="molecule type" value="Genomic_DNA"/>
</dbReference>
<feature type="compositionally biased region" description="Gly residues" evidence="1">
    <location>
        <begin position="14"/>
        <end position="29"/>
    </location>
</feature>
<name>A0AAW0XW55_CHEQU</name>
<proteinExistence type="predicted"/>
<sequence>MQLLLKSKHREKGGGGTRGLAEAAGGGPGPSRPPSTTASRPPSRTASPVHEAANYHPDIVPPGATYCESPHHHHYHHRGHHQRHHHHQAWDTRPSYHHRIPHDLPDGVPDPRFTSTCPCGCRLSRASSLESECPPDMAESGCFPKGRPKHDCGSRSGRRSGHKEGRSKIRR</sequence>